<dbReference type="Proteomes" id="UP000198970">
    <property type="component" value="Chromosome I"/>
</dbReference>
<evidence type="ECO:0000313" key="2">
    <source>
        <dbReference type="Proteomes" id="UP000198970"/>
    </source>
</evidence>
<protein>
    <submittedName>
        <fullName evidence="1">Uncharacterized protein</fullName>
    </submittedName>
</protein>
<gene>
    <name evidence="1" type="ORF">SAMN02745906_4078</name>
</gene>
<name>A0ABY1CG82_9FIRM</name>
<dbReference type="RefSeq" id="WP_054791268.1">
    <property type="nucleotide sequence ID" value="NZ_LT630003.1"/>
</dbReference>
<accession>A0ABY1CG82</accession>
<proteinExistence type="predicted"/>
<organism evidence="1 2">
    <name type="scientific">Lacrimispora sphenoides JCM 1415</name>
    <dbReference type="NCBI Taxonomy" id="1297793"/>
    <lineage>
        <taxon>Bacteria</taxon>
        <taxon>Bacillati</taxon>
        <taxon>Bacillota</taxon>
        <taxon>Clostridia</taxon>
        <taxon>Lachnospirales</taxon>
        <taxon>Lachnospiraceae</taxon>
        <taxon>Lacrimispora</taxon>
    </lineage>
</organism>
<sequence>MNLLLKSGALYQEDNKASGLALANIHNCLFGLEKHIIAGEKQFLTQIRTEVPTGERICDVCSRQYLLKNSDGEILLSGVPKYADENGPFIVWKFGYRMPRVKSAELMFQDRIGLLQMINSQNYRLTDSSGKVILTLSRRGIFSRCWNLDAAEEFCPEFLCGIFIFCRYMEQENELFIV</sequence>
<keyword evidence="2" id="KW-1185">Reference proteome</keyword>
<dbReference type="EMBL" id="LT630003">
    <property type="protein sequence ID" value="SEU02394.1"/>
    <property type="molecule type" value="Genomic_DNA"/>
</dbReference>
<reference evidence="1 2" key="1">
    <citation type="submission" date="2016-10" db="EMBL/GenBank/DDBJ databases">
        <authorList>
            <person name="Varghese N."/>
            <person name="Submissions S."/>
        </authorList>
    </citation>
    <scope>NUCLEOTIDE SEQUENCE [LARGE SCALE GENOMIC DNA]</scope>
    <source>
        <strain evidence="1 2">ATCC 19403</strain>
    </source>
</reference>
<evidence type="ECO:0000313" key="1">
    <source>
        <dbReference type="EMBL" id="SEU02394.1"/>
    </source>
</evidence>